<accession>A0A0K2TU96</accession>
<dbReference type="AlphaFoldDB" id="A0A0K2TU96"/>
<name>A0A0K2TU96_LEPSM</name>
<dbReference type="EMBL" id="HACA01012009">
    <property type="protein sequence ID" value="CDW29370.1"/>
    <property type="molecule type" value="Transcribed_RNA"/>
</dbReference>
<feature type="non-terminal residue" evidence="1">
    <location>
        <position position="1"/>
    </location>
</feature>
<protein>
    <submittedName>
        <fullName evidence="1">Uncharacterized protein</fullName>
    </submittedName>
</protein>
<sequence length="37" mass="4461">EKVSKWLFFWMAGTNYFISIRQLLQAEKTLQNSKLIK</sequence>
<reference evidence="1" key="1">
    <citation type="submission" date="2014-05" db="EMBL/GenBank/DDBJ databases">
        <authorList>
            <person name="Chronopoulou M."/>
        </authorList>
    </citation>
    <scope>NUCLEOTIDE SEQUENCE</scope>
    <source>
        <tissue evidence="1">Whole organism</tissue>
    </source>
</reference>
<evidence type="ECO:0000313" key="1">
    <source>
        <dbReference type="EMBL" id="CDW29370.1"/>
    </source>
</evidence>
<organism evidence="1">
    <name type="scientific">Lepeophtheirus salmonis</name>
    <name type="common">Salmon louse</name>
    <name type="synonym">Caligus salmonis</name>
    <dbReference type="NCBI Taxonomy" id="72036"/>
    <lineage>
        <taxon>Eukaryota</taxon>
        <taxon>Metazoa</taxon>
        <taxon>Ecdysozoa</taxon>
        <taxon>Arthropoda</taxon>
        <taxon>Crustacea</taxon>
        <taxon>Multicrustacea</taxon>
        <taxon>Hexanauplia</taxon>
        <taxon>Copepoda</taxon>
        <taxon>Siphonostomatoida</taxon>
        <taxon>Caligidae</taxon>
        <taxon>Lepeophtheirus</taxon>
    </lineage>
</organism>
<proteinExistence type="predicted"/>